<evidence type="ECO:0000256" key="6">
    <source>
        <dbReference type="SAM" id="Phobius"/>
    </source>
</evidence>
<reference evidence="7" key="1">
    <citation type="submission" date="2020-06" db="EMBL/GenBank/DDBJ databases">
        <authorList>
            <consortium name="Plant Systems Biology data submission"/>
        </authorList>
    </citation>
    <scope>NUCLEOTIDE SEQUENCE</scope>
    <source>
        <strain evidence="7">D6</strain>
    </source>
</reference>
<name>A0A9N8HKG2_9STRA</name>
<comment type="similarity">
    <text evidence="2">Belongs to the TMEM19 family.</text>
</comment>
<evidence type="ECO:0000256" key="5">
    <source>
        <dbReference type="ARBA" id="ARBA00023136"/>
    </source>
</evidence>
<dbReference type="EMBL" id="CAICTM010000729">
    <property type="protein sequence ID" value="CAB9515650.1"/>
    <property type="molecule type" value="Genomic_DNA"/>
</dbReference>
<organism evidence="7 8">
    <name type="scientific">Seminavis robusta</name>
    <dbReference type="NCBI Taxonomy" id="568900"/>
    <lineage>
        <taxon>Eukaryota</taxon>
        <taxon>Sar</taxon>
        <taxon>Stramenopiles</taxon>
        <taxon>Ochrophyta</taxon>
        <taxon>Bacillariophyta</taxon>
        <taxon>Bacillariophyceae</taxon>
        <taxon>Bacillariophycidae</taxon>
        <taxon>Naviculales</taxon>
        <taxon>Naviculaceae</taxon>
        <taxon>Seminavis</taxon>
    </lineage>
</organism>
<evidence type="ECO:0000256" key="2">
    <source>
        <dbReference type="ARBA" id="ARBA00009012"/>
    </source>
</evidence>
<evidence type="ECO:0000313" key="8">
    <source>
        <dbReference type="Proteomes" id="UP001153069"/>
    </source>
</evidence>
<evidence type="ECO:0000256" key="1">
    <source>
        <dbReference type="ARBA" id="ARBA00004141"/>
    </source>
</evidence>
<dbReference type="Pfam" id="PF01940">
    <property type="entry name" value="DUF92"/>
    <property type="match status" value="1"/>
</dbReference>
<sequence>MDPFGVVTTPMAIAITLALAIRAHRKKNLTPSGAVAGSAVGFLIVGTGLRGMVLFFFYQIGSMATKYNKLAKEQKDATLAGHAARGVPQVLAVSITPVALSLMHALWCGAEQPIVFHHDNDNNNLAASLTCGILAHHATCLADTLASELGILSKTTPILITNPWRRVPAGTNGGITVLGTFWSLAGGAVIGLLTVLMDFLSGIFVPSNVLPMILLGAVSGVVGSLADSLLGATLQSSYYDSDKKMTYHANSEDLPATAELLSGINLLTNEQVNFVSSLITTAIGGWVLGPLVFALT</sequence>
<dbReference type="Proteomes" id="UP001153069">
    <property type="component" value="Unassembled WGS sequence"/>
</dbReference>
<dbReference type="OrthoDB" id="30881at2759"/>
<keyword evidence="4 6" id="KW-1133">Transmembrane helix</keyword>
<evidence type="ECO:0000256" key="3">
    <source>
        <dbReference type="ARBA" id="ARBA00022692"/>
    </source>
</evidence>
<keyword evidence="5 6" id="KW-0472">Membrane</keyword>
<feature type="transmembrane region" description="Helical" evidence="6">
    <location>
        <begin position="36"/>
        <end position="58"/>
    </location>
</feature>
<comment type="subcellular location">
    <subcellularLocation>
        <location evidence="1">Membrane</location>
        <topology evidence="1">Multi-pass membrane protein</topology>
    </subcellularLocation>
</comment>
<accession>A0A9N8HKG2</accession>
<comment type="caution">
    <text evidence="7">The sequence shown here is derived from an EMBL/GenBank/DDBJ whole genome shotgun (WGS) entry which is preliminary data.</text>
</comment>
<dbReference type="PANTHER" id="PTHR13353:SF5">
    <property type="entry name" value="TRANSMEMBRANE PROTEIN 19"/>
    <property type="match status" value="1"/>
</dbReference>
<keyword evidence="3 6" id="KW-0812">Transmembrane</keyword>
<gene>
    <name evidence="7" type="ORF">SEMRO_730_G193970.1</name>
</gene>
<keyword evidence="8" id="KW-1185">Reference proteome</keyword>
<dbReference type="InterPro" id="IPR002794">
    <property type="entry name" value="DUF92_TMEM19"/>
</dbReference>
<dbReference type="GO" id="GO:0016020">
    <property type="term" value="C:membrane"/>
    <property type="evidence" value="ECO:0007669"/>
    <property type="project" value="UniProtKB-SubCell"/>
</dbReference>
<dbReference type="PANTHER" id="PTHR13353">
    <property type="entry name" value="TRANSMEMBRANE PROTEIN 19"/>
    <property type="match status" value="1"/>
</dbReference>
<feature type="transmembrane region" description="Helical" evidence="6">
    <location>
        <begin position="209"/>
        <end position="234"/>
    </location>
</feature>
<evidence type="ECO:0000256" key="4">
    <source>
        <dbReference type="ARBA" id="ARBA00022989"/>
    </source>
</evidence>
<proteinExistence type="inferred from homology"/>
<feature type="transmembrane region" description="Helical" evidence="6">
    <location>
        <begin position="175"/>
        <end position="197"/>
    </location>
</feature>
<evidence type="ECO:0000313" key="7">
    <source>
        <dbReference type="EMBL" id="CAB9515650.1"/>
    </source>
</evidence>
<dbReference type="AlphaFoldDB" id="A0A9N8HKG2"/>
<protein>
    <submittedName>
        <fullName evidence="7">Transmembrane protein 19</fullName>
    </submittedName>
</protein>